<protein>
    <submittedName>
        <fullName evidence="1">Acetamidase/formamidase</fullName>
    </submittedName>
</protein>
<reference evidence="1 2" key="1">
    <citation type="submission" date="2020-08" db="EMBL/GenBank/DDBJ databases">
        <title>Genomic Encyclopedia of Type Strains, Phase IV (KMG-IV): sequencing the most valuable type-strain genomes for metagenomic binning, comparative biology and taxonomic classification.</title>
        <authorList>
            <person name="Goeker M."/>
        </authorList>
    </citation>
    <scope>NUCLEOTIDE SEQUENCE [LARGE SCALE GENOMIC DNA]</scope>
    <source>
        <strain evidence="1 2">DSM 101791</strain>
    </source>
</reference>
<gene>
    <name evidence="1" type="ORF">HNQ09_002118</name>
</gene>
<proteinExistence type="predicted"/>
<dbReference type="Gene3D" id="2.60.120.580">
    <property type="entry name" value="Acetamidase/Formamidase-like domains"/>
    <property type="match status" value="2"/>
</dbReference>
<comment type="caution">
    <text evidence="1">The sequence shown here is derived from an EMBL/GenBank/DDBJ whole genome shotgun (WGS) entry which is preliminary data.</text>
</comment>
<organism evidence="1 2">
    <name type="scientific">Deinococcus budaensis</name>
    <dbReference type="NCBI Taxonomy" id="1665626"/>
    <lineage>
        <taxon>Bacteria</taxon>
        <taxon>Thermotogati</taxon>
        <taxon>Deinococcota</taxon>
        <taxon>Deinococci</taxon>
        <taxon>Deinococcales</taxon>
        <taxon>Deinococcaceae</taxon>
        <taxon>Deinococcus</taxon>
    </lineage>
</organism>
<evidence type="ECO:0000313" key="1">
    <source>
        <dbReference type="EMBL" id="MBB5234675.1"/>
    </source>
</evidence>
<dbReference type="AlphaFoldDB" id="A0A7W8GFL3"/>
<keyword evidence="2" id="KW-1185">Reference proteome</keyword>
<dbReference type="InterPro" id="IPR004304">
    <property type="entry name" value="FmdA_AmdA"/>
</dbReference>
<dbReference type="GO" id="GO:0016811">
    <property type="term" value="F:hydrolase activity, acting on carbon-nitrogen (but not peptide) bonds, in linear amides"/>
    <property type="evidence" value="ECO:0007669"/>
    <property type="project" value="InterPro"/>
</dbReference>
<dbReference type="Gene3D" id="3.10.28.20">
    <property type="entry name" value="Acetamidase/Formamidase-like domains"/>
    <property type="match status" value="1"/>
</dbReference>
<dbReference type="Pfam" id="PF03069">
    <property type="entry name" value="FmdA_AmdA"/>
    <property type="match status" value="2"/>
</dbReference>
<accession>A0A7W8GFL3</accession>
<dbReference type="RefSeq" id="WP_184028815.1">
    <property type="nucleotide sequence ID" value="NZ_JACHFN010000007.1"/>
</dbReference>
<sequence>MTHRTLHDHPCHHGWDRDLPPALEVAPGTTVSFSVADASGGQLGANATLADLRALDFGRVNPLSGPVYVHGAEPGDALVVELLEFIPSGSGWTVNIPGFGLLADEFPEPYLKVWTYDRNVAEFAPGIRVPVQPFPGTLGNAPAEPGPPSVVPPRRVGGNMDIRDLRAGTRLYLPVEVPGALFSIGDTHAAQGDGEVCGTAIESAMQVTLHLSLVKQANFAFPRFRTPGPVTRHIDQQGYDVTTGVASDLLSASRDAVREMIDHLGREYGLAPDDAYLLCSVCADLRISEVVDLPNYLVSLYLPRAVFA</sequence>
<name>A0A7W8GFL3_9DEIO</name>
<dbReference type="Proteomes" id="UP000525389">
    <property type="component" value="Unassembled WGS sequence"/>
</dbReference>
<dbReference type="PANTHER" id="PTHR31891">
    <property type="entry name" value="FORMAMIDASE C869.04-RELATED"/>
    <property type="match status" value="1"/>
</dbReference>
<dbReference type="EMBL" id="JACHFN010000007">
    <property type="protein sequence ID" value="MBB5234675.1"/>
    <property type="molecule type" value="Genomic_DNA"/>
</dbReference>
<dbReference type="PANTHER" id="PTHR31891:SF1">
    <property type="entry name" value="FORMAMIDASE C869.04-RELATED"/>
    <property type="match status" value="1"/>
</dbReference>
<dbReference type="SUPFAM" id="SSF141130">
    <property type="entry name" value="Acetamidase/Formamidase-like"/>
    <property type="match status" value="1"/>
</dbReference>
<evidence type="ECO:0000313" key="2">
    <source>
        <dbReference type="Proteomes" id="UP000525389"/>
    </source>
</evidence>